<proteinExistence type="inferred from homology"/>
<dbReference type="RefSeq" id="WP_123243532.1">
    <property type="nucleotide sequence ID" value="NZ_JAAHBY010000127.1"/>
</dbReference>
<name>A0ABX9W8W3_9ACTN</name>
<evidence type="ECO:0000313" key="4">
    <source>
        <dbReference type="Proteomes" id="UP000280698"/>
    </source>
</evidence>
<reference evidence="3 4" key="1">
    <citation type="submission" date="2018-11" db="EMBL/GenBank/DDBJ databases">
        <title>Micromonospora sp. PPF5-17, a new actinomycetes isolated from a hot spring soil.</title>
        <authorList>
            <person name="Thawai C."/>
        </authorList>
    </citation>
    <scope>NUCLEOTIDE SEQUENCE [LARGE SCALE GENOMIC DNA]</scope>
    <source>
        <strain evidence="3 4">PPF5-17</strain>
    </source>
</reference>
<dbReference type="Pfam" id="PF08327">
    <property type="entry name" value="AHSA1"/>
    <property type="match status" value="1"/>
</dbReference>
<feature type="domain" description="Activator of Hsp90 ATPase homologue 1/2-like C-terminal" evidence="2">
    <location>
        <begin position="13"/>
        <end position="147"/>
    </location>
</feature>
<dbReference type="InterPro" id="IPR013538">
    <property type="entry name" value="ASHA1/2-like_C"/>
</dbReference>
<dbReference type="Gene3D" id="3.30.530.20">
    <property type="match status" value="1"/>
</dbReference>
<protein>
    <submittedName>
        <fullName evidence="3">Polyketide cyclase</fullName>
    </submittedName>
</protein>
<dbReference type="EMBL" id="RJLN01000127">
    <property type="protein sequence ID" value="RNL88340.1"/>
    <property type="molecule type" value="Genomic_DNA"/>
</dbReference>
<evidence type="ECO:0000256" key="1">
    <source>
        <dbReference type="ARBA" id="ARBA00006817"/>
    </source>
</evidence>
<organism evidence="3 4">
    <name type="scientific">Micromonospora solifontis</name>
    <dbReference type="NCBI Taxonomy" id="2487138"/>
    <lineage>
        <taxon>Bacteria</taxon>
        <taxon>Bacillati</taxon>
        <taxon>Actinomycetota</taxon>
        <taxon>Actinomycetes</taxon>
        <taxon>Micromonosporales</taxon>
        <taxon>Micromonosporaceae</taxon>
        <taxon>Micromonospora</taxon>
    </lineage>
</organism>
<evidence type="ECO:0000259" key="2">
    <source>
        <dbReference type="Pfam" id="PF08327"/>
    </source>
</evidence>
<dbReference type="InterPro" id="IPR023393">
    <property type="entry name" value="START-like_dom_sf"/>
</dbReference>
<dbReference type="Proteomes" id="UP000280698">
    <property type="component" value="Unassembled WGS sequence"/>
</dbReference>
<comment type="similarity">
    <text evidence="1">Belongs to the AHA1 family.</text>
</comment>
<accession>A0ABX9W8W3</accession>
<dbReference type="SUPFAM" id="SSF55961">
    <property type="entry name" value="Bet v1-like"/>
    <property type="match status" value="1"/>
</dbReference>
<keyword evidence="4" id="KW-1185">Reference proteome</keyword>
<gene>
    <name evidence="3" type="ORF">EFE23_26015</name>
</gene>
<comment type="caution">
    <text evidence="3">The sequence shown here is derived from an EMBL/GenBank/DDBJ whole genome shotgun (WGS) entry which is preliminary data.</text>
</comment>
<evidence type="ECO:0000313" key="3">
    <source>
        <dbReference type="EMBL" id="RNL88340.1"/>
    </source>
</evidence>
<sequence length="154" mass="16874">MEYGTIEREIHIDASPEVVFDVVSSPEHLREWWPDEAEFPAVPGGAGRIGFGDCAQGGGTWVQFQVVDAVPSRLFSFRWTHEEGQTAAPGNSFLVVFELEPAGGGTLLRMTESGFRERGWNEAKVAAEYAEHVTGWDYFLPRLPAYAAKVGAAA</sequence>